<sequence length="150" mass="15571">MQFMFIVAIVFASMSVANGEGVLDASTEASAALVAGAAEAVETEVAAAPHSPNAPPEQAQPGDATVEDLSRERSSLDAVYNASVAQRNASQQALREQAGVTRRTALLAALAVLLSIGIFVHKAKAVGCENKANMRGQEPSGMRERKCMSG</sequence>
<evidence type="ECO:0000256" key="1">
    <source>
        <dbReference type="SAM" id="MobiDB-lite"/>
    </source>
</evidence>
<dbReference type="GeneID" id="25335298"/>
<name>U6M8K4_EIMMA</name>
<evidence type="ECO:0000313" key="3">
    <source>
        <dbReference type="EMBL" id="CDJ58000.1"/>
    </source>
</evidence>
<accession>U6M8K4</accession>
<dbReference type="RefSeq" id="XP_013334648.1">
    <property type="nucleotide sequence ID" value="XM_013479194.1"/>
</dbReference>
<reference evidence="3" key="1">
    <citation type="submission" date="2013-10" db="EMBL/GenBank/DDBJ databases">
        <title>Genomic analysis of the causative agents of coccidiosis in chickens.</title>
        <authorList>
            <person name="Reid A.J."/>
            <person name="Blake D."/>
            <person name="Billington K."/>
            <person name="Browne H."/>
            <person name="Dunn M."/>
            <person name="Hung S."/>
            <person name="Kawahara F."/>
            <person name="Miranda-Saavedra D."/>
            <person name="Mourier T."/>
            <person name="Nagra H."/>
            <person name="Otto T.D."/>
            <person name="Rawlings N."/>
            <person name="Sanchez A."/>
            <person name="Sanders M."/>
            <person name="Subramaniam C."/>
            <person name="Tay Y."/>
            <person name="Dear P."/>
            <person name="Doerig C."/>
            <person name="Gruber A."/>
            <person name="Parkinson J."/>
            <person name="Shirley M."/>
            <person name="Wan K.L."/>
            <person name="Berriman M."/>
            <person name="Tomley F."/>
            <person name="Pain A."/>
        </authorList>
    </citation>
    <scope>NUCLEOTIDE SEQUENCE [LARGE SCALE GENOMIC DNA]</scope>
    <source>
        <strain evidence="3">Weybridge</strain>
    </source>
</reference>
<feature type="chain" id="PRO_5004675263" evidence="2">
    <location>
        <begin position="20"/>
        <end position="150"/>
    </location>
</feature>
<reference evidence="3" key="2">
    <citation type="submission" date="2013-10" db="EMBL/GenBank/DDBJ databases">
        <authorList>
            <person name="Aslett M."/>
        </authorList>
    </citation>
    <scope>NUCLEOTIDE SEQUENCE [LARGE SCALE GENOMIC DNA]</scope>
    <source>
        <strain evidence="3">Weybridge</strain>
    </source>
</reference>
<evidence type="ECO:0000313" key="4">
    <source>
        <dbReference type="Proteomes" id="UP000030763"/>
    </source>
</evidence>
<keyword evidence="2" id="KW-0732">Signal</keyword>
<proteinExistence type="predicted"/>
<gene>
    <name evidence="3" type="ORF">EMWEY_00013120</name>
</gene>
<dbReference type="EMBL" id="HG719439">
    <property type="protein sequence ID" value="CDJ58000.1"/>
    <property type="molecule type" value="Genomic_DNA"/>
</dbReference>
<keyword evidence="4" id="KW-1185">Reference proteome</keyword>
<dbReference type="Proteomes" id="UP000030763">
    <property type="component" value="Unassembled WGS sequence"/>
</dbReference>
<feature type="region of interest" description="Disordered" evidence="1">
    <location>
        <begin position="47"/>
        <end position="73"/>
    </location>
</feature>
<dbReference type="VEuPathDB" id="ToxoDB:EMWEY_00013120"/>
<protein>
    <submittedName>
        <fullName evidence="3">Uncharacterized protein</fullName>
    </submittedName>
</protein>
<evidence type="ECO:0000256" key="2">
    <source>
        <dbReference type="SAM" id="SignalP"/>
    </source>
</evidence>
<dbReference type="AlphaFoldDB" id="U6M8K4"/>
<organism evidence="3 4">
    <name type="scientific">Eimeria maxima</name>
    <name type="common">Coccidian parasite</name>
    <dbReference type="NCBI Taxonomy" id="5804"/>
    <lineage>
        <taxon>Eukaryota</taxon>
        <taxon>Sar</taxon>
        <taxon>Alveolata</taxon>
        <taxon>Apicomplexa</taxon>
        <taxon>Conoidasida</taxon>
        <taxon>Coccidia</taxon>
        <taxon>Eucoccidiorida</taxon>
        <taxon>Eimeriorina</taxon>
        <taxon>Eimeriidae</taxon>
        <taxon>Eimeria</taxon>
    </lineage>
</organism>
<feature type="signal peptide" evidence="2">
    <location>
        <begin position="1"/>
        <end position="19"/>
    </location>
</feature>